<name>A0A089NX12_9HYPH</name>
<keyword evidence="5" id="KW-0274">FAD</keyword>
<dbReference type="GO" id="GO:0016491">
    <property type="term" value="F:oxidoreductase activity"/>
    <property type="evidence" value="ECO:0007669"/>
    <property type="project" value="UniProtKB-KW"/>
</dbReference>
<comment type="cofactor">
    <cofactor evidence="9">
        <name>[2Fe-2S] cluster</name>
        <dbReference type="ChEBI" id="CHEBI:190135"/>
    </cofactor>
</comment>
<evidence type="ECO:0000256" key="6">
    <source>
        <dbReference type="ARBA" id="ARBA00023002"/>
    </source>
</evidence>
<dbReference type="InterPro" id="IPR006058">
    <property type="entry name" value="2Fe2S_fd_BS"/>
</dbReference>
<dbReference type="Gene3D" id="2.40.30.10">
    <property type="entry name" value="Translation factors"/>
    <property type="match status" value="1"/>
</dbReference>
<gene>
    <name evidence="14" type="ORF">MOC_4706</name>
</gene>
<dbReference type="Gene3D" id="3.30.1050.10">
    <property type="entry name" value="SCP2 sterol-binding domain"/>
    <property type="match status" value="1"/>
</dbReference>
<dbReference type="PROSITE" id="PS00197">
    <property type="entry name" value="2FE2S_FER_1"/>
    <property type="match status" value="1"/>
</dbReference>
<dbReference type="EMBL" id="CP003811">
    <property type="protein sequence ID" value="AIQ92461.1"/>
    <property type="molecule type" value="Genomic_DNA"/>
</dbReference>
<sequence length="822" mass="90864">MNLEDHPTVKRLRAAELSSGPAAARRPFGAGELRQLALECGADDVGFVEIGRFELEPQRDEILRHYPWTRSLVSIVVKMAQAPVRGTPRSVANLEFHRAGHDINAICAAIVARLQDHGIRAVNPSMGFPMEMNQNPGHAIWIVAHKPVAVAAGLGRMGIHRNVIHPKFGNFILLGTVLLDQDIDIPDAPIDYNPCLECKLCVAACPVGAIKLEGTFDFQACFTHNYREFMGGFTDWVEQIADSRDALDYRRRVNEPETASMWQSLTYGANYKSAYCIAVCPAGEDVIGSYLKDKGAHRREILKPLQDRPEPVYVVAGTDAEEIARRKWKHKTVKPVGNGMTPRTIGGLLTFMPIVFQRAQARDLDAVFHFTFTGAESRQATVTVRDGKIAVRDGLVDKPNLRVIADAKTWLGFLAREKSLVWALARRKIRISGDPRLLLAFGKCFPSPEIRRKPVEIVPETSLLRPAITPYARNDEATGTVRWFGELELRDVAQVTRTVRTFRFVDPKGGEIPFRHVAGQYLTLEITRQGIPTRRSYTIASSPTWRDRIEITVKRKENGAVSRWLHDEMRPGDRVQVEAPSGGFVFSGREWPTVVLIGGGVGITPMMSSVRYLTETDWPGTIYLLLSFKSPQDYIFKDEIETLRKRNPRLHVSVAMSAPGREAWKGHTGRIDARFVAAAVPDIALHRAHICGPTPMMDAVKAVLLDLGVPAGQIRTEAFGTDRRDPTGRTGQSGTVVGQVKFLDTGKTSTAREGATLLDVADEAKVRIDSACRSGTCGTCMVKLRSGTVRMPVQDALGDGDREDGYILACQAEPEGDVELEA</sequence>
<dbReference type="Gene3D" id="3.10.20.30">
    <property type="match status" value="1"/>
</dbReference>
<dbReference type="SUPFAM" id="SSF63380">
    <property type="entry name" value="Riboflavin synthase domain-like"/>
    <property type="match status" value="1"/>
</dbReference>
<dbReference type="SUPFAM" id="SSF54292">
    <property type="entry name" value="2Fe-2S ferredoxin-like"/>
    <property type="match status" value="1"/>
</dbReference>
<dbReference type="InterPro" id="IPR003033">
    <property type="entry name" value="SCP2_sterol-bd_dom"/>
</dbReference>
<dbReference type="InterPro" id="IPR001041">
    <property type="entry name" value="2Fe-2S_ferredoxin-type"/>
</dbReference>
<dbReference type="PRINTS" id="PR00371">
    <property type="entry name" value="FPNCR"/>
</dbReference>
<dbReference type="Gene3D" id="3.40.50.80">
    <property type="entry name" value="Nucleotide-binding domain of ferredoxin-NADP reductase (FNR) module"/>
    <property type="match status" value="1"/>
</dbReference>
<keyword evidence="3" id="KW-0001">2Fe-2S</keyword>
<dbReference type="InterPro" id="IPR001433">
    <property type="entry name" value="OxRdtase_FAD/NAD-bd"/>
</dbReference>
<dbReference type="InterPro" id="IPR001709">
    <property type="entry name" value="Flavoprot_Pyr_Nucl_cyt_Rdtase"/>
</dbReference>
<accession>A0A089NX12</accession>
<dbReference type="PROSITE" id="PS51085">
    <property type="entry name" value="2FE2S_FER_2"/>
    <property type="match status" value="1"/>
</dbReference>
<evidence type="ECO:0000313" key="15">
    <source>
        <dbReference type="Proteomes" id="UP000029492"/>
    </source>
</evidence>
<dbReference type="InterPro" id="IPR036010">
    <property type="entry name" value="2Fe-2S_ferredoxin-like_sf"/>
</dbReference>
<evidence type="ECO:0000256" key="1">
    <source>
        <dbReference type="ARBA" id="ARBA00001974"/>
    </source>
</evidence>
<comment type="similarity">
    <text evidence="10">In the N-terminal section; belongs to the FAD-binding oxidoreductase type 6 family.</text>
</comment>
<dbReference type="PANTHER" id="PTHR47354:SF6">
    <property type="entry name" value="NADH OXIDOREDUCTASE HCR"/>
    <property type="match status" value="1"/>
</dbReference>
<protein>
    <submittedName>
        <fullName evidence="14">4Fe-4S binding domain protein</fullName>
    </submittedName>
</protein>
<dbReference type="AlphaFoldDB" id="A0A089NX12"/>
<evidence type="ECO:0000256" key="2">
    <source>
        <dbReference type="ARBA" id="ARBA00022630"/>
    </source>
</evidence>
<evidence type="ECO:0000256" key="7">
    <source>
        <dbReference type="ARBA" id="ARBA00023004"/>
    </source>
</evidence>
<dbReference type="PANTHER" id="PTHR47354">
    <property type="entry name" value="NADH OXIDOREDUCTASE HCR"/>
    <property type="match status" value="1"/>
</dbReference>
<proteinExistence type="inferred from homology"/>
<keyword evidence="7" id="KW-0408">Iron</keyword>
<dbReference type="InterPro" id="IPR012675">
    <property type="entry name" value="Beta-grasp_dom_sf"/>
</dbReference>
<dbReference type="PRINTS" id="PR00406">
    <property type="entry name" value="CYTB5RDTASE"/>
</dbReference>
<dbReference type="KEGG" id="mor:MOC_4706"/>
<comment type="cofactor">
    <cofactor evidence="1">
        <name>FAD</name>
        <dbReference type="ChEBI" id="CHEBI:57692"/>
    </cofactor>
</comment>
<dbReference type="Pfam" id="PF02036">
    <property type="entry name" value="SCP2"/>
    <property type="match status" value="1"/>
</dbReference>
<dbReference type="PROSITE" id="PS51379">
    <property type="entry name" value="4FE4S_FER_2"/>
    <property type="match status" value="1"/>
</dbReference>
<dbReference type="Pfam" id="PF00037">
    <property type="entry name" value="Fer4"/>
    <property type="match status" value="1"/>
</dbReference>
<evidence type="ECO:0000313" key="14">
    <source>
        <dbReference type="EMBL" id="AIQ92461.1"/>
    </source>
</evidence>
<evidence type="ECO:0000256" key="8">
    <source>
        <dbReference type="ARBA" id="ARBA00023014"/>
    </source>
</evidence>
<evidence type="ECO:0000256" key="5">
    <source>
        <dbReference type="ARBA" id="ARBA00022827"/>
    </source>
</evidence>
<evidence type="ECO:0000256" key="10">
    <source>
        <dbReference type="ARBA" id="ARBA00061434"/>
    </source>
</evidence>
<dbReference type="STRING" id="693986.MOC_4706"/>
<dbReference type="CDD" id="cd06217">
    <property type="entry name" value="FNR_iron_sulfur_binding_3"/>
    <property type="match status" value="1"/>
</dbReference>
<evidence type="ECO:0000256" key="3">
    <source>
        <dbReference type="ARBA" id="ARBA00022714"/>
    </source>
</evidence>
<feature type="domain" description="2Fe-2S ferredoxin-type" evidence="11">
    <location>
        <begin position="738"/>
        <end position="822"/>
    </location>
</feature>
<dbReference type="Pfam" id="PF00970">
    <property type="entry name" value="FAD_binding_6"/>
    <property type="match status" value="1"/>
</dbReference>
<keyword evidence="4" id="KW-0479">Metal-binding</keyword>
<dbReference type="SUPFAM" id="SSF52343">
    <property type="entry name" value="Ferredoxin reductase-like, C-terminal NADP-linked domain"/>
    <property type="match status" value="1"/>
</dbReference>
<dbReference type="GO" id="GO:0046872">
    <property type="term" value="F:metal ion binding"/>
    <property type="evidence" value="ECO:0007669"/>
    <property type="project" value="UniProtKB-KW"/>
</dbReference>
<evidence type="ECO:0000259" key="11">
    <source>
        <dbReference type="PROSITE" id="PS51085"/>
    </source>
</evidence>
<dbReference type="PROSITE" id="PS51384">
    <property type="entry name" value="FAD_FR"/>
    <property type="match status" value="1"/>
</dbReference>
<feature type="domain" description="FAD-binding FR-type" evidence="13">
    <location>
        <begin position="482"/>
        <end position="587"/>
    </location>
</feature>
<reference evidence="14 15" key="1">
    <citation type="journal article" date="2014" name="PLoS ONE">
        <title>Genome Information of Methylobacterium oryzae, a Plant-Probiotic Methylotroph in the Phyllosphere.</title>
        <authorList>
            <person name="Kwak M.J."/>
            <person name="Jeong H."/>
            <person name="Madhaiyan M."/>
            <person name="Lee Y."/>
            <person name="Sa T.M."/>
            <person name="Oh T.K."/>
            <person name="Kim J.F."/>
        </authorList>
    </citation>
    <scope>NUCLEOTIDE SEQUENCE [LARGE SCALE GENOMIC DNA]</scope>
    <source>
        <strain evidence="14 15">CBMB20</strain>
    </source>
</reference>
<evidence type="ECO:0000256" key="9">
    <source>
        <dbReference type="ARBA" id="ARBA00034078"/>
    </source>
</evidence>
<dbReference type="InterPro" id="IPR008333">
    <property type="entry name" value="Cbr1-like_FAD-bd_dom"/>
</dbReference>
<dbReference type="PROSITE" id="PS00198">
    <property type="entry name" value="4FE4S_FER_1"/>
    <property type="match status" value="1"/>
</dbReference>
<dbReference type="eggNOG" id="COG3255">
    <property type="taxonomic scope" value="Bacteria"/>
</dbReference>
<feature type="domain" description="4Fe-4S ferredoxin-type" evidence="12">
    <location>
        <begin position="186"/>
        <end position="215"/>
    </location>
</feature>
<dbReference type="SUPFAM" id="SSF46548">
    <property type="entry name" value="alpha-helical ferredoxin"/>
    <property type="match status" value="1"/>
</dbReference>
<evidence type="ECO:0000259" key="13">
    <source>
        <dbReference type="PROSITE" id="PS51384"/>
    </source>
</evidence>
<dbReference type="InterPro" id="IPR039261">
    <property type="entry name" value="FNR_nucleotide-bd"/>
</dbReference>
<dbReference type="Proteomes" id="UP000029492">
    <property type="component" value="Chromosome"/>
</dbReference>
<dbReference type="HOGENOM" id="CLU_018093_0_0_5"/>
<dbReference type="SUPFAM" id="SSF55718">
    <property type="entry name" value="SCP-like"/>
    <property type="match status" value="1"/>
</dbReference>
<keyword evidence="6" id="KW-0560">Oxidoreductase</keyword>
<dbReference type="RefSeq" id="WP_100794019.1">
    <property type="nucleotide sequence ID" value="NZ_CP003811.1"/>
</dbReference>
<dbReference type="eggNOG" id="COG1600">
    <property type="taxonomic scope" value="Bacteria"/>
</dbReference>
<dbReference type="Pfam" id="PF00175">
    <property type="entry name" value="NAD_binding_1"/>
    <property type="match status" value="1"/>
</dbReference>
<dbReference type="CDD" id="cd00207">
    <property type="entry name" value="fer2"/>
    <property type="match status" value="1"/>
</dbReference>
<evidence type="ECO:0000259" key="12">
    <source>
        <dbReference type="PROSITE" id="PS51379"/>
    </source>
</evidence>
<keyword evidence="2" id="KW-0285">Flavoprotein</keyword>
<organism evidence="14 15">
    <name type="scientific">Methylobacterium oryzae CBMB20</name>
    <dbReference type="NCBI Taxonomy" id="693986"/>
    <lineage>
        <taxon>Bacteria</taxon>
        <taxon>Pseudomonadati</taxon>
        <taxon>Pseudomonadota</taxon>
        <taxon>Alphaproteobacteria</taxon>
        <taxon>Hyphomicrobiales</taxon>
        <taxon>Methylobacteriaceae</taxon>
        <taxon>Methylobacterium</taxon>
    </lineage>
</organism>
<dbReference type="InterPro" id="IPR017938">
    <property type="entry name" value="Riboflavin_synthase-like_b-brl"/>
</dbReference>
<dbReference type="InterPro" id="IPR017896">
    <property type="entry name" value="4Fe4S_Fe-S-bd"/>
</dbReference>
<dbReference type="Gene3D" id="3.30.70.3270">
    <property type="match status" value="1"/>
</dbReference>
<dbReference type="eggNOG" id="COG1018">
    <property type="taxonomic scope" value="Bacteria"/>
</dbReference>
<keyword evidence="8" id="KW-0411">Iron-sulfur</keyword>
<dbReference type="InterPro" id="IPR050415">
    <property type="entry name" value="MRET"/>
</dbReference>
<dbReference type="InterPro" id="IPR036527">
    <property type="entry name" value="SCP2_sterol-bd_dom_sf"/>
</dbReference>
<dbReference type="GO" id="GO:0051537">
    <property type="term" value="F:2 iron, 2 sulfur cluster binding"/>
    <property type="evidence" value="ECO:0007669"/>
    <property type="project" value="UniProtKB-KW"/>
</dbReference>
<evidence type="ECO:0000256" key="4">
    <source>
        <dbReference type="ARBA" id="ARBA00022723"/>
    </source>
</evidence>
<dbReference type="InterPro" id="IPR017927">
    <property type="entry name" value="FAD-bd_FR_type"/>
</dbReference>
<dbReference type="InterPro" id="IPR017900">
    <property type="entry name" value="4Fe4S_Fe_S_CS"/>
</dbReference>
<dbReference type="Pfam" id="PF00111">
    <property type="entry name" value="Fer2"/>
    <property type="match status" value="1"/>
</dbReference>
<keyword evidence="15" id="KW-1185">Reference proteome</keyword>